<dbReference type="InterPro" id="IPR018490">
    <property type="entry name" value="cNMP-bd_dom_sf"/>
</dbReference>
<dbReference type="NCBIfam" id="TIGR00231">
    <property type="entry name" value="small_GTP"/>
    <property type="match status" value="1"/>
</dbReference>
<dbReference type="EMBL" id="HBEZ01036292">
    <property type="protein sequence ID" value="CAD8642237.1"/>
    <property type="molecule type" value="Transcribed_RNA"/>
</dbReference>
<dbReference type="GO" id="GO:0005525">
    <property type="term" value="F:GTP binding"/>
    <property type="evidence" value="ECO:0007669"/>
    <property type="project" value="UniProtKB-KW"/>
</dbReference>
<dbReference type="InterPro" id="IPR000595">
    <property type="entry name" value="cNMP-bd_dom"/>
</dbReference>
<dbReference type="PROSITE" id="PS50042">
    <property type="entry name" value="CNMP_BINDING_3"/>
    <property type="match status" value="2"/>
</dbReference>
<dbReference type="InterPro" id="IPR005225">
    <property type="entry name" value="Small_GTP-bd"/>
</dbReference>
<dbReference type="PANTHER" id="PTHR47977">
    <property type="entry name" value="RAS-RELATED PROTEIN RAB"/>
    <property type="match status" value="1"/>
</dbReference>
<proteinExistence type="predicted"/>
<dbReference type="SMART" id="SM00173">
    <property type="entry name" value="RAS"/>
    <property type="match status" value="1"/>
</dbReference>
<keyword evidence="1" id="KW-0547">Nucleotide-binding</keyword>
<feature type="domain" description="Cyclic nucleotide-binding" evidence="4">
    <location>
        <begin position="140"/>
        <end position="237"/>
    </location>
</feature>
<evidence type="ECO:0000256" key="2">
    <source>
        <dbReference type="ARBA" id="ARBA00023134"/>
    </source>
</evidence>
<dbReference type="CDD" id="cd00154">
    <property type="entry name" value="Rab"/>
    <property type="match status" value="1"/>
</dbReference>
<organism evidence="5">
    <name type="scientific">Cryptomonas curvata</name>
    <dbReference type="NCBI Taxonomy" id="233186"/>
    <lineage>
        <taxon>Eukaryota</taxon>
        <taxon>Cryptophyceae</taxon>
        <taxon>Cryptomonadales</taxon>
        <taxon>Cryptomonadaceae</taxon>
        <taxon>Cryptomonas</taxon>
    </lineage>
</organism>
<dbReference type="Gene3D" id="2.60.120.10">
    <property type="entry name" value="Jelly Rolls"/>
    <property type="match status" value="2"/>
</dbReference>
<keyword evidence="2" id="KW-0342">GTP-binding</keyword>
<dbReference type="InterPro" id="IPR027417">
    <property type="entry name" value="P-loop_NTPase"/>
</dbReference>
<evidence type="ECO:0000259" key="4">
    <source>
        <dbReference type="PROSITE" id="PS50042"/>
    </source>
</evidence>
<evidence type="ECO:0000256" key="3">
    <source>
        <dbReference type="SAM" id="MobiDB-lite"/>
    </source>
</evidence>
<dbReference type="SUPFAM" id="SSF52540">
    <property type="entry name" value="P-loop containing nucleoside triphosphate hydrolases"/>
    <property type="match status" value="1"/>
</dbReference>
<reference evidence="5" key="1">
    <citation type="submission" date="2021-01" db="EMBL/GenBank/DDBJ databases">
        <authorList>
            <person name="Corre E."/>
            <person name="Pelletier E."/>
            <person name="Niang G."/>
            <person name="Scheremetjew M."/>
            <person name="Finn R."/>
            <person name="Kale V."/>
            <person name="Holt S."/>
            <person name="Cochrane G."/>
            <person name="Meng A."/>
            <person name="Brown T."/>
            <person name="Cohen L."/>
        </authorList>
    </citation>
    <scope>NUCLEOTIDE SEQUENCE</scope>
    <source>
        <strain evidence="5">CCAP979/52</strain>
    </source>
</reference>
<sequence>MAMTGERIYTFFLFGAAVCLFGTLISQLNDIFINSQRFSQELNLHLDSYVCFMREYGVPMGLELKIRKWVRFQFNSERKEYKKNEVLSDPSMPEHYRVQLARSLQRDLFVWMPFFNDSEDRNDVKAAFCAELLLKSHMLYFPARSVIVDSRQDADSLMIIASGHVEVHLPLSSTSQQEGARRGATRLRIFKRGDVFGDTAILGDRRWAGAYGIDADFIAGEHCSIARIHKTHIQGILRQFEFWPIKRRLDRAKHNLLENMESEDARDDQPQSLRFLMRIPFLNKLEGRTKEAFCSELLVRVEMQSFPVGSVVADSREIANGLVVVASGSVSVYIPAPAGRCGPGGLPNYGTLIKTFKRGDVFGDTSILGDHRWAGAYGIDADFIAGEHCSIARIGNSHIQVVLDRPEFRQIRCRIQRARKLFVSLFDSRGENSIVHAPDKCSQGSRKYTNSSPIASGSGPGRRKSVGHKNGSSLHCCLPPAETNLKTSFLFIFFARRLLQGSSPSSATVFHWILLARYLMRIASKLGRARKQCAFKIVLLGDAAVGKSSLITRFVDGTFAKSSIWNAGVELRMINVADESLRLQLWNTTGQERFRSIAPSFYSGADGLVVVYDITSHKSLHSIRRWMEDACRKTRTTLPVIFIGNKSDLSKQRAVMLSEALEMAGEYKATVHEVSARTGGGVEDAFHSLAASLRTLRDQAMAADTKEKRIKRRRSSVFGF</sequence>
<dbReference type="SUPFAM" id="SSF51206">
    <property type="entry name" value="cAMP-binding domain-like"/>
    <property type="match status" value="2"/>
</dbReference>
<dbReference type="PROSITE" id="PS51419">
    <property type="entry name" value="RAB"/>
    <property type="match status" value="1"/>
</dbReference>
<feature type="domain" description="Cyclic nucleotide-binding" evidence="4">
    <location>
        <begin position="296"/>
        <end position="370"/>
    </location>
</feature>
<dbReference type="CDD" id="cd00038">
    <property type="entry name" value="CAP_ED"/>
    <property type="match status" value="1"/>
</dbReference>
<feature type="compositionally biased region" description="Polar residues" evidence="3">
    <location>
        <begin position="442"/>
        <end position="455"/>
    </location>
</feature>
<dbReference type="SMART" id="SM00176">
    <property type="entry name" value="RAN"/>
    <property type="match status" value="1"/>
</dbReference>
<protein>
    <recommendedName>
        <fullName evidence="4">Cyclic nucleotide-binding domain-containing protein</fullName>
    </recommendedName>
</protein>
<accession>A0A7S0MJ71</accession>
<dbReference type="AlphaFoldDB" id="A0A7S0MJ71"/>
<dbReference type="SMART" id="SM00174">
    <property type="entry name" value="RHO"/>
    <property type="match status" value="1"/>
</dbReference>
<feature type="region of interest" description="Disordered" evidence="3">
    <location>
        <begin position="439"/>
        <end position="467"/>
    </location>
</feature>
<evidence type="ECO:0000256" key="1">
    <source>
        <dbReference type="ARBA" id="ARBA00022741"/>
    </source>
</evidence>
<dbReference type="SMART" id="SM00175">
    <property type="entry name" value="RAB"/>
    <property type="match status" value="1"/>
</dbReference>
<gene>
    <name evidence="5" type="ORF">CCUR1050_LOCUS19921</name>
</gene>
<name>A0A7S0MJ71_9CRYP</name>
<dbReference type="GO" id="GO:0003924">
    <property type="term" value="F:GTPase activity"/>
    <property type="evidence" value="ECO:0007669"/>
    <property type="project" value="InterPro"/>
</dbReference>
<dbReference type="InterPro" id="IPR050227">
    <property type="entry name" value="Rab"/>
</dbReference>
<dbReference type="Gene3D" id="3.40.50.300">
    <property type="entry name" value="P-loop containing nucleotide triphosphate hydrolases"/>
    <property type="match status" value="1"/>
</dbReference>
<dbReference type="PROSITE" id="PS51421">
    <property type="entry name" value="RAS"/>
    <property type="match status" value="1"/>
</dbReference>
<evidence type="ECO:0000313" key="5">
    <source>
        <dbReference type="EMBL" id="CAD8642237.1"/>
    </source>
</evidence>
<dbReference type="FunFam" id="3.40.50.300:FF:001447">
    <property type="entry name" value="Ras-related protein Rab-1B"/>
    <property type="match status" value="1"/>
</dbReference>
<dbReference type="InterPro" id="IPR014710">
    <property type="entry name" value="RmlC-like_jellyroll"/>
</dbReference>
<dbReference type="Pfam" id="PF00071">
    <property type="entry name" value="Ras"/>
    <property type="match status" value="1"/>
</dbReference>
<dbReference type="InterPro" id="IPR001806">
    <property type="entry name" value="Small_GTPase"/>
</dbReference>
<dbReference type="PRINTS" id="PR00449">
    <property type="entry name" value="RASTRNSFRMNG"/>
</dbReference>